<sequence length="62" mass="7044">MQTPSDSENEVEFQASTSLPPRNRRQPQRLDDFVTESDLDGEEFHNLAAYVSNADPKTFDEA</sequence>
<organism evidence="2 3">
    <name type="scientific">Trifolium medium</name>
    <dbReference type="NCBI Taxonomy" id="97028"/>
    <lineage>
        <taxon>Eukaryota</taxon>
        <taxon>Viridiplantae</taxon>
        <taxon>Streptophyta</taxon>
        <taxon>Embryophyta</taxon>
        <taxon>Tracheophyta</taxon>
        <taxon>Spermatophyta</taxon>
        <taxon>Magnoliopsida</taxon>
        <taxon>eudicotyledons</taxon>
        <taxon>Gunneridae</taxon>
        <taxon>Pentapetalae</taxon>
        <taxon>rosids</taxon>
        <taxon>fabids</taxon>
        <taxon>Fabales</taxon>
        <taxon>Fabaceae</taxon>
        <taxon>Papilionoideae</taxon>
        <taxon>50 kb inversion clade</taxon>
        <taxon>NPAAA clade</taxon>
        <taxon>Hologalegina</taxon>
        <taxon>IRL clade</taxon>
        <taxon>Trifolieae</taxon>
        <taxon>Trifolium</taxon>
    </lineage>
</organism>
<keyword evidence="3" id="KW-1185">Reference proteome</keyword>
<dbReference type="AlphaFoldDB" id="A0A392VNH4"/>
<evidence type="ECO:0000256" key="1">
    <source>
        <dbReference type="SAM" id="MobiDB-lite"/>
    </source>
</evidence>
<feature type="region of interest" description="Disordered" evidence="1">
    <location>
        <begin position="1"/>
        <end position="30"/>
    </location>
</feature>
<evidence type="ECO:0000313" key="3">
    <source>
        <dbReference type="Proteomes" id="UP000265520"/>
    </source>
</evidence>
<feature type="non-terminal residue" evidence="2">
    <location>
        <position position="62"/>
    </location>
</feature>
<reference evidence="2 3" key="1">
    <citation type="journal article" date="2018" name="Front. Plant Sci.">
        <title>Red Clover (Trifolium pratense) and Zigzag Clover (T. medium) - A Picture of Genomic Similarities and Differences.</title>
        <authorList>
            <person name="Dluhosova J."/>
            <person name="Istvanek J."/>
            <person name="Nedelnik J."/>
            <person name="Repkova J."/>
        </authorList>
    </citation>
    <scope>NUCLEOTIDE SEQUENCE [LARGE SCALE GENOMIC DNA]</scope>
    <source>
        <strain evidence="3">cv. 10/8</strain>
        <tissue evidence="2">Leaf</tissue>
    </source>
</reference>
<dbReference type="EMBL" id="LXQA011207436">
    <property type="protein sequence ID" value="MCI88992.1"/>
    <property type="molecule type" value="Genomic_DNA"/>
</dbReference>
<name>A0A392VNH4_9FABA</name>
<proteinExistence type="predicted"/>
<accession>A0A392VNH4</accession>
<protein>
    <submittedName>
        <fullName evidence="2">Uncharacterized protein</fullName>
    </submittedName>
</protein>
<comment type="caution">
    <text evidence="2">The sequence shown here is derived from an EMBL/GenBank/DDBJ whole genome shotgun (WGS) entry which is preliminary data.</text>
</comment>
<evidence type="ECO:0000313" key="2">
    <source>
        <dbReference type="EMBL" id="MCI88992.1"/>
    </source>
</evidence>
<dbReference type="Proteomes" id="UP000265520">
    <property type="component" value="Unassembled WGS sequence"/>
</dbReference>